<dbReference type="SUPFAM" id="SSF53756">
    <property type="entry name" value="UDP-Glycosyltransferase/glycogen phosphorylase"/>
    <property type="match status" value="1"/>
</dbReference>
<dbReference type="InterPro" id="IPR050426">
    <property type="entry name" value="Glycosyltransferase_28"/>
</dbReference>
<dbReference type="InterPro" id="IPR002213">
    <property type="entry name" value="UDP_glucos_trans"/>
</dbReference>
<feature type="domain" description="Erythromycin biosynthesis protein CIII-like C-terminal" evidence="1">
    <location>
        <begin position="268"/>
        <end position="386"/>
    </location>
</feature>
<sequence>MATILAYTSPALGHLLPIAALLSELSRRGHAVHLRTLAGGVDLGVRLGFDTEPIDARIEQVEIDDWRATNPREALRLGVVAFGDRAGYEIADLTGAVAQVRPDVLVVDVNCWGAQSVADAGDVPWVCFSPYTPPLRADGVPPFGLGLPPWTGPLGRARDGAVRFAVIRQLERIMLPPINRVRAQVQVPQVDSMDEFLRRAPLMLLASGKPFQYPVSDWGDAVQMIGPCVLEPGIGDVPDWLDAIDRPIVLVTTSSERQADSNLVTAALQALADEPVHVVATMPAGPQPGITSTTNATVCQFVPHGAVLDRAVCAVTHGGMGATQKALARGIPVCVVPYGRDQLEVARRVEVARCGTRLPARRLTPGRLRDKVQEAMGMVDGARRVADGFVATGGVSRGADLVEQRLIGRGG</sequence>
<protein>
    <submittedName>
        <fullName evidence="2">Glycosyl transferase</fullName>
    </submittedName>
</protein>
<dbReference type="Pfam" id="PF06722">
    <property type="entry name" value="EryCIII-like_C"/>
    <property type="match status" value="1"/>
</dbReference>
<dbReference type="CDD" id="cd03784">
    <property type="entry name" value="GT1_Gtf-like"/>
    <property type="match status" value="1"/>
</dbReference>
<dbReference type="RefSeq" id="WP_036432462.1">
    <property type="nucleotide sequence ID" value="NZ_AP022567.1"/>
</dbReference>
<dbReference type="InterPro" id="IPR010610">
    <property type="entry name" value="EryCIII-like_C"/>
</dbReference>
<keyword evidence="2" id="KW-0808">Transferase</keyword>
<organism evidence="2 3">
    <name type="scientific">Mycolicibacterium mageritense</name>
    <name type="common">Mycobacterium mageritense</name>
    <dbReference type="NCBI Taxonomy" id="53462"/>
    <lineage>
        <taxon>Bacteria</taxon>
        <taxon>Bacillati</taxon>
        <taxon>Actinomycetota</taxon>
        <taxon>Actinomycetes</taxon>
        <taxon>Mycobacteriales</taxon>
        <taxon>Mycobacteriaceae</taxon>
        <taxon>Mycolicibacterium</taxon>
    </lineage>
</organism>
<gene>
    <name evidence="2" type="ORF">MMAGJ_20220</name>
</gene>
<evidence type="ECO:0000313" key="2">
    <source>
        <dbReference type="EMBL" id="BBX32740.1"/>
    </source>
</evidence>
<evidence type="ECO:0000313" key="3">
    <source>
        <dbReference type="Proteomes" id="UP000465622"/>
    </source>
</evidence>
<dbReference type="PANTHER" id="PTHR48050">
    <property type="entry name" value="STEROL 3-BETA-GLUCOSYLTRANSFERASE"/>
    <property type="match status" value="1"/>
</dbReference>
<name>A0ABM7HQD2_MYCME</name>
<accession>A0ABM7HQD2</accession>
<evidence type="ECO:0000259" key="1">
    <source>
        <dbReference type="Pfam" id="PF06722"/>
    </source>
</evidence>
<dbReference type="Proteomes" id="UP000465622">
    <property type="component" value="Chromosome"/>
</dbReference>
<dbReference type="Gene3D" id="3.40.50.2000">
    <property type="entry name" value="Glycogen Phosphorylase B"/>
    <property type="match status" value="2"/>
</dbReference>
<proteinExistence type="predicted"/>
<keyword evidence="3" id="KW-1185">Reference proteome</keyword>
<dbReference type="EMBL" id="AP022567">
    <property type="protein sequence ID" value="BBX32740.1"/>
    <property type="molecule type" value="Genomic_DNA"/>
</dbReference>
<dbReference type="GO" id="GO:0016740">
    <property type="term" value="F:transferase activity"/>
    <property type="evidence" value="ECO:0007669"/>
    <property type="project" value="UniProtKB-KW"/>
</dbReference>
<dbReference type="PANTHER" id="PTHR48050:SF13">
    <property type="entry name" value="STEROL 3-BETA-GLUCOSYLTRANSFERASE UGT80A2"/>
    <property type="match status" value="1"/>
</dbReference>
<reference evidence="2 3" key="1">
    <citation type="journal article" date="2019" name="Emerg. Microbes Infect.">
        <title>Comprehensive subspecies identification of 175 nontuberculous mycobacteria species based on 7547 genomic profiles.</title>
        <authorList>
            <person name="Matsumoto Y."/>
            <person name="Kinjo T."/>
            <person name="Motooka D."/>
            <person name="Nabeya D."/>
            <person name="Jung N."/>
            <person name="Uechi K."/>
            <person name="Horii T."/>
            <person name="Iida T."/>
            <person name="Fujita J."/>
            <person name="Nakamura S."/>
        </authorList>
    </citation>
    <scope>NUCLEOTIDE SEQUENCE [LARGE SCALE GENOMIC DNA]</scope>
    <source>
        <strain evidence="2 3">JCM 12375</strain>
    </source>
</reference>